<evidence type="ECO:0000256" key="2">
    <source>
        <dbReference type="ARBA" id="ARBA00007534"/>
    </source>
</evidence>
<dbReference type="STRING" id="280871.TL10_21625"/>
<dbReference type="Gene3D" id="3.40.50.1820">
    <property type="entry name" value="alpha/beta hydrolase"/>
    <property type="match status" value="1"/>
</dbReference>
<dbReference type="InterPro" id="IPR000675">
    <property type="entry name" value="Cutinase/axe"/>
</dbReference>
<comment type="caution">
    <text evidence="13">The sequence shown here is derived from an EMBL/GenBank/DDBJ whole genome shotgun (WGS) entry which is preliminary data.</text>
</comment>
<evidence type="ECO:0000256" key="7">
    <source>
        <dbReference type="ARBA" id="ARBA00022801"/>
    </source>
</evidence>
<feature type="signal peptide" evidence="12">
    <location>
        <begin position="1"/>
        <end position="36"/>
    </location>
</feature>
<evidence type="ECO:0000256" key="10">
    <source>
        <dbReference type="PIRSR" id="PIRSR611150-1"/>
    </source>
</evidence>
<evidence type="ECO:0000256" key="9">
    <source>
        <dbReference type="ARBA" id="ARBA00034045"/>
    </source>
</evidence>
<sequence length="244" mass="25008">MDVIKLFRVTRLPRLAGAATVVASAFVSAPAQPAFAEPCPDVEVVFARGTSEPPGVGMAGRAFVDALQAQVGNKSVAVYPVNYAASSDFGNRLDFVQSVVDGVKDSANHVQATAANCPNTRIVLGGYSQGAVVAGFTTANAVPTEIPADLAEYAWYAPKPMPPSVANHVAALVLFGKPSTEFMADIGAPPIAIGPAYVAKTIELCVPDDTICNGAPAGGPSFAHITYGSNGMADQAATFVVGRL</sequence>
<dbReference type="RefSeq" id="WP_043987251.1">
    <property type="nucleotide sequence ID" value="NZ_JXST01000034.1"/>
</dbReference>
<dbReference type="PANTHER" id="PTHR33630">
    <property type="entry name" value="CUTINASE RV1984C-RELATED-RELATED"/>
    <property type="match status" value="1"/>
</dbReference>
<keyword evidence="5 12" id="KW-0964">Secreted</keyword>
<keyword evidence="6 12" id="KW-0732">Signal</keyword>
<evidence type="ECO:0000256" key="8">
    <source>
        <dbReference type="ARBA" id="ARBA00023157"/>
    </source>
</evidence>
<evidence type="ECO:0000313" key="13">
    <source>
        <dbReference type="EMBL" id="KIU14970.1"/>
    </source>
</evidence>
<evidence type="ECO:0000256" key="12">
    <source>
        <dbReference type="RuleBase" id="RU361263"/>
    </source>
</evidence>
<feature type="chain" id="PRO_5005112275" description="Cutinase" evidence="12">
    <location>
        <begin position="37"/>
        <end position="244"/>
    </location>
</feature>
<dbReference type="SMART" id="SM01110">
    <property type="entry name" value="Cutinase"/>
    <property type="match status" value="1"/>
</dbReference>
<evidence type="ECO:0000313" key="14">
    <source>
        <dbReference type="Proteomes" id="UP000032221"/>
    </source>
</evidence>
<proteinExistence type="inferred from homology"/>
<feature type="active site" description="Nucleophile" evidence="10">
    <location>
        <position position="128"/>
    </location>
</feature>
<feature type="disulfide bond" evidence="11">
    <location>
        <begin position="39"/>
        <end position="117"/>
    </location>
</feature>
<dbReference type="SUPFAM" id="SSF53474">
    <property type="entry name" value="alpha/beta-Hydrolases"/>
    <property type="match status" value="1"/>
</dbReference>
<evidence type="ECO:0000256" key="1">
    <source>
        <dbReference type="ARBA" id="ARBA00004613"/>
    </source>
</evidence>
<evidence type="ECO:0000256" key="3">
    <source>
        <dbReference type="ARBA" id="ARBA00013095"/>
    </source>
</evidence>
<dbReference type="InterPro" id="IPR011150">
    <property type="entry name" value="Cutinase_monf"/>
</dbReference>
<dbReference type="InterPro" id="IPR043580">
    <property type="entry name" value="CUTINASE_1"/>
</dbReference>
<name>A0A0D1L1Q8_9MYCO</name>
<feature type="active site" evidence="10">
    <location>
        <position position="209"/>
    </location>
</feature>
<comment type="catalytic activity">
    <reaction evidence="9">
        <text>cutin + H2O = cutin monomers.</text>
        <dbReference type="EC" id="3.1.1.74"/>
    </reaction>
</comment>
<dbReference type="PATRIC" id="fig|280871.6.peg.4474"/>
<dbReference type="GO" id="GO:0050525">
    <property type="term" value="F:cutinase activity"/>
    <property type="evidence" value="ECO:0007669"/>
    <property type="project" value="UniProtKB-EC"/>
</dbReference>
<dbReference type="EC" id="3.1.1.-" evidence="12"/>
<dbReference type="Pfam" id="PF01083">
    <property type="entry name" value="Cutinase"/>
    <property type="match status" value="1"/>
</dbReference>
<feature type="disulfide bond" evidence="11">
    <location>
        <begin position="205"/>
        <end position="212"/>
    </location>
</feature>
<dbReference type="PRINTS" id="PR00129">
    <property type="entry name" value="CUTINASE"/>
</dbReference>
<comment type="similarity">
    <text evidence="2 12">Belongs to the cutinase family.</text>
</comment>
<gene>
    <name evidence="13" type="ORF">TL10_21625</name>
</gene>
<evidence type="ECO:0000256" key="5">
    <source>
        <dbReference type="ARBA" id="ARBA00022525"/>
    </source>
</evidence>
<dbReference type="PROSITE" id="PS00155">
    <property type="entry name" value="CUTINASE_1"/>
    <property type="match status" value="1"/>
</dbReference>
<dbReference type="Proteomes" id="UP000032221">
    <property type="component" value="Unassembled WGS sequence"/>
</dbReference>
<evidence type="ECO:0000256" key="11">
    <source>
        <dbReference type="PIRSR" id="PIRSR611150-2"/>
    </source>
</evidence>
<protein>
    <recommendedName>
        <fullName evidence="3 12">Cutinase</fullName>
        <ecNumber evidence="12">3.1.1.-</ecNumber>
    </recommendedName>
</protein>
<evidence type="ECO:0000256" key="6">
    <source>
        <dbReference type="ARBA" id="ARBA00022729"/>
    </source>
</evidence>
<reference evidence="13 14" key="1">
    <citation type="submission" date="2015-01" db="EMBL/GenBank/DDBJ databases">
        <title>Genome sequence of Mycobacterium llatzerense and Mycobacterium immunogenum recovered from brain abscess.</title>
        <authorList>
            <person name="Greninger A.L."/>
            <person name="Langelier C."/>
            <person name="Cunningham G."/>
            <person name="Chiu C.Y."/>
            <person name="Miller S."/>
        </authorList>
    </citation>
    <scope>NUCLEOTIDE SEQUENCE [LARGE SCALE GENOMIC DNA]</scope>
    <source>
        <strain evidence="13 14">CLUC14</strain>
    </source>
</reference>
<dbReference type="AlphaFoldDB" id="A0A0D1L1Q8"/>
<accession>A0A0D1L1Q8</accession>
<comment type="subcellular location">
    <subcellularLocation>
        <location evidence="1 12">Secreted</location>
    </subcellularLocation>
</comment>
<evidence type="ECO:0000256" key="4">
    <source>
        <dbReference type="ARBA" id="ARBA00022487"/>
    </source>
</evidence>
<keyword evidence="7 12" id="KW-0378">Hydrolase</keyword>
<dbReference type="InterPro" id="IPR029058">
    <property type="entry name" value="AB_hydrolase_fold"/>
</dbReference>
<dbReference type="PANTHER" id="PTHR33630:SF9">
    <property type="entry name" value="CUTINASE 4"/>
    <property type="match status" value="1"/>
</dbReference>
<keyword evidence="4 12" id="KW-0719">Serine esterase</keyword>
<organism evidence="13 14">
    <name type="scientific">Mycolicibacterium llatzerense</name>
    <dbReference type="NCBI Taxonomy" id="280871"/>
    <lineage>
        <taxon>Bacteria</taxon>
        <taxon>Bacillati</taxon>
        <taxon>Actinomycetota</taxon>
        <taxon>Actinomycetes</taxon>
        <taxon>Mycobacteriales</taxon>
        <taxon>Mycobacteriaceae</taxon>
        <taxon>Mycolicibacterium</taxon>
    </lineage>
</organism>
<keyword evidence="8 11" id="KW-1015">Disulfide bond</keyword>
<feature type="active site" description="Proton donor/acceptor" evidence="10">
    <location>
        <position position="224"/>
    </location>
</feature>
<dbReference type="EMBL" id="JXST01000034">
    <property type="protein sequence ID" value="KIU14970.1"/>
    <property type="molecule type" value="Genomic_DNA"/>
</dbReference>
<comment type="function">
    <text evidence="12">Catalyzes the hydrolysis of complex carboxylic polyesters found in the cell wall of plants. Degrades cutin, a macromolecule that forms the structure of the plant cuticle.</text>
</comment>
<dbReference type="OrthoDB" id="3690529at2"/>
<dbReference type="GO" id="GO:0005576">
    <property type="term" value="C:extracellular region"/>
    <property type="evidence" value="ECO:0007669"/>
    <property type="project" value="UniProtKB-SubCell"/>
</dbReference>
<keyword evidence="14" id="KW-1185">Reference proteome</keyword>